<dbReference type="PANTHER" id="PTHR21143:SF133">
    <property type="entry name" value="GUSTATORY AND PHEROMONE RECEPTOR 32A-RELATED"/>
    <property type="match status" value="1"/>
</dbReference>
<gene>
    <name evidence="10" type="primary">LOC107219808</name>
</gene>
<evidence type="ECO:0000256" key="3">
    <source>
        <dbReference type="ARBA" id="ARBA00022692"/>
    </source>
</evidence>
<comment type="subcellular location">
    <subcellularLocation>
        <location evidence="1">Cell membrane</location>
        <topology evidence="1">Multi-pass membrane protein</topology>
    </subcellularLocation>
</comment>
<evidence type="ECO:0000313" key="9">
    <source>
        <dbReference type="Proteomes" id="UP000829291"/>
    </source>
</evidence>
<feature type="transmembrane region" description="Helical" evidence="8">
    <location>
        <begin position="138"/>
        <end position="155"/>
    </location>
</feature>
<feature type="transmembrane region" description="Helical" evidence="8">
    <location>
        <begin position="463"/>
        <end position="482"/>
    </location>
</feature>
<keyword evidence="7" id="KW-0807">Transducer</keyword>
<feature type="transmembrane region" description="Helical" evidence="8">
    <location>
        <begin position="161"/>
        <end position="180"/>
    </location>
</feature>
<dbReference type="RefSeq" id="XP_046600559.1">
    <property type="nucleotide sequence ID" value="XM_046744603.1"/>
</dbReference>
<keyword evidence="2" id="KW-1003">Cell membrane</keyword>
<name>A0ABM3GJV7_NEOLC</name>
<dbReference type="PANTHER" id="PTHR21143">
    <property type="entry name" value="INVERTEBRATE GUSTATORY RECEPTOR"/>
    <property type="match status" value="1"/>
</dbReference>
<evidence type="ECO:0000256" key="1">
    <source>
        <dbReference type="ARBA" id="ARBA00004651"/>
    </source>
</evidence>
<evidence type="ECO:0000256" key="7">
    <source>
        <dbReference type="ARBA" id="ARBA00023224"/>
    </source>
</evidence>
<dbReference type="Pfam" id="PF08395">
    <property type="entry name" value="7tm_7"/>
    <property type="match status" value="2"/>
</dbReference>
<reference evidence="10" key="1">
    <citation type="submission" date="2025-08" db="UniProtKB">
        <authorList>
            <consortium name="RefSeq"/>
        </authorList>
    </citation>
    <scope>IDENTIFICATION</scope>
    <source>
        <tissue evidence="10">Thorax and Abdomen</tissue>
    </source>
</reference>
<dbReference type="Proteomes" id="UP000829291">
    <property type="component" value="Chromosome 7"/>
</dbReference>
<keyword evidence="5 8" id="KW-0472">Membrane</keyword>
<evidence type="ECO:0000256" key="4">
    <source>
        <dbReference type="ARBA" id="ARBA00022989"/>
    </source>
</evidence>
<dbReference type="InterPro" id="IPR013604">
    <property type="entry name" value="7TM_chemorcpt"/>
</dbReference>
<evidence type="ECO:0000256" key="2">
    <source>
        <dbReference type="ARBA" id="ARBA00022475"/>
    </source>
</evidence>
<evidence type="ECO:0000313" key="10">
    <source>
        <dbReference type="RefSeq" id="XP_046600559.1"/>
    </source>
</evidence>
<protein>
    <submittedName>
        <fullName evidence="10">Uncharacterized protein LOC107219808</fullName>
    </submittedName>
</protein>
<feature type="transmembrane region" description="Helical" evidence="8">
    <location>
        <begin position="587"/>
        <end position="605"/>
    </location>
</feature>
<keyword evidence="4 8" id="KW-1133">Transmembrane helix</keyword>
<feature type="transmembrane region" description="Helical" evidence="8">
    <location>
        <begin position="78"/>
        <end position="94"/>
    </location>
</feature>
<feature type="transmembrane region" description="Helical" evidence="8">
    <location>
        <begin position="12"/>
        <end position="31"/>
    </location>
</feature>
<organism evidence="9 10">
    <name type="scientific">Neodiprion lecontei</name>
    <name type="common">Redheaded pine sawfly</name>
    <dbReference type="NCBI Taxonomy" id="441921"/>
    <lineage>
        <taxon>Eukaryota</taxon>
        <taxon>Metazoa</taxon>
        <taxon>Ecdysozoa</taxon>
        <taxon>Arthropoda</taxon>
        <taxon>Hexapoda</taxon>
        <taxon>Insecta</taxon>
        <taxon>Pterygota</taxon>
        <taxon>Neoptera</taxon>
        <taxon>Endopterygota</taxon>
        <taxon>Hymenoptera</taxon>
        <taxon>Tenthredinoidea</taxon>
        <taxon>Diprionidae</taxon>
        <taxon>Diprioninae</taxon>
        <taxon>Neodiprion</taxon>
    </lineage>
</organism>
<feature type="transmembrane region" description="Helical" evidence="8">
    <location>
        <begin position="317"/>
        <end position="341"/>
    </location>
</feature>
<keyword evidence="9" id="KW-1185">Reference proteome</keyword>
<evidence type="ECO:0000256" key="5">
    <source>
        <dbReference type="ARBA" id="ARBA00023136"/>
    </source>
</evidence>
<feature type="transmembrane region" description="Helical" evidence="8">
    <location>
        <begin position="38"/>
        <end position="58"/>
    </location>
</feature>
<keyword evidence="6" id="KW-0675">Receptor</keyword>
<sequence>MKLPVPKTLADAFSPTVAINLFFAIAVIHYPQNKRRPILSALWAITHIIVYVLFLQMADLMALKQFMGSAIAASNYRFNGYFQTIFISVSMFLSQSKEQVITKILLKAIAIDERLRVLGVPNDYELVLKAQIIRHSVAFSYLFVLIVLDFFYVGLDYHSESARIGFLLFGHYFLVFDYVIDASYTNSVSYFRNRFQRLNSLLAETKLQSTKKVQQTQKSNYQYSQKNSWMYNEILENALSIRPTSNQWLLYVTKEIRTIHRDLCKTTMELDQVYATQVLFSITLSFGLITALLYTAYDLAADDLSLSLFDTVMTKIVSAMWLIYYIAKLVWLISTCAATSIEAMRTGALIQDLADSTSIYSGDIHDEVSVFTLQLIQNPLYFTAAGFFTVDYGLLQKATRSAFRKLITINARLKTLGIPNDYALVYKAQITELFIGLSLMVVIQILDYIYIGPDYPGKFARISFLTATHHCILFTFILDITYNTSIRYFCNRFRRLKTFLAELHLENRGQDSAQLNRLADNQRILHIAKVVRKLHGDLCTTAMELNQVFGLQVLLSIALSFGILTALLYTGYTLAADLPKTSIFDDMMIKMAAGLWIGFYVVKITRIAAGCAGTTTEAKQSGDLIQDVLEMAAIYNRDIRDEINILSLQLIQNRLCFTAKGFFTLDYALLSKALSFGGWCLVIRKPRDNGETLNTERYHCDNGRWQWPLVEAAA</sequence>
<accession>A0ABM3GJV7</accession>
<feature type="transmembrane region" description="Helical" evidence="8">
    <location>
        <begin position="553"/>
        <end position="575"/>
    </location>
</feature>
<keyword evidence="3 8" id="KW-0812">Transmembrane</keyword>
<evidence type="ECO:0000256" key="6">
    <source>
        <dbReference type="ARBA" id="ARBA00023170"/>
    </source>
</evidence>
<evidence type="ECO:0000256" key="8">
    <source>
        <dbReference type="SAM" id="Phobius"/>
    </source>
</evidence>
<feature type="transmembrane region" description="Helical" evidence="8">
    <location>
        <begin position="433"/>
        <end position="451"/>
    </location>
</feature>
<proteinExistence type="predicted"/>
<dbReference type="GeneID" id="107219808"/>
<feature type="transmembrane region" description="Helical" evidence="8">
    <location>
        <begin position="278"/>
        <end position="297"/>
    </location>
</feature>